<keyword evidence="4 6" id="KW-0378">Hydrolase</keyword>
<keyword evidence="2 6" id="KW-0540">Nuclease</keyword>
<keyword evidence="5 6" id="KW-0460">Magnesium</keyword>
<dbReference type="Pfam" id="PF01850">
    <property type="entry name" value="PIN"/>
    <property type="match status" value="1"/>
</dbReference>
<dbReference type="SUPFAM" id="SSF88723">
    <property type="entry name" value="PIN domain-like"/>
    <property type="match status" value="1"/>
</dbReference>
<keyword evidence="9" id="KW-1185">Reference proteome</keyword>
<evidence type="ECO:0000256" key="3">
    <source>
        <dbReference type="ARBA" id="ARBA00022723"/>
    </source>
</evidence>
<dbReference type="EC" id="3.1.-.-" evidence="6"/>
<evidence type="ECO:0000256" key="1">
    <source>
        <dbReference type="ARBA" id="ARBA00022649"/>
    </source>
</evidence>
<name>A0ABW5FSN9_9PSEU</name>
<evidence type="ECO:0000256" key="5">
    <source>
        <dbReference type="ARBA" id="ARBA00022842"/>
    </source>
</evidence>
<dbReference type="Proteomes" id="UP001597417">
    <property type="component" value="Unassembled WGS sequence"/>
</dbReference>
<dbReference type="InterPro" id="IPR029060">
    <property type="entry name" value="PIN-like_dom_sf"/>
</dbReference>
<reference evidence="9" key="1">
    <citation type="journal article" date="2019" name="Int. J. Syst. Evol. Microbiol.">
        <title>The Global Catalogue of Microorganisms (GCM) 10K type strain sequencing project: providing services to taxonomists for standard genome sequencing and annotation.</title>
        <authorList>
            <consortium name="The Broad Institute Genomics Platform"/>
            <consortium name="The Broad Institute Genome Sequencing Center for Infectious Disease"/>
            <person name="Wu L."/>
            <person name="Ma J."/>
        </authorList>
    </citation>
    <scope>NUCLEOTIDE SEQUENCE [LARGE SCALE GENOMIC DNA]</scope>
    <source>
        <strain evidence="9">CGMCC 4.7645</strain>
    </source>
</reference>
<feature type="domain" description="PIN" evidence="7">
    <location>
        <begin position="5"/>
        <end position="129"/>
    </location>
</feature>
<evidence type="ECO:0000313" key="8">
    <source>
        <dbReference type="EMBL" id="MFD2417871.1"/>
    </source>
</evidence>
<gene>
    <name evidence="6" type="primary">vapC</name>
    <name evidence="8" type="ORF">ACFSXZ_16220</name>
</gene>
<evidence type="ECO:0000256" key="4">
    <source>
        <dbReference type="ARBA" id="ARBA00022801"/>
    </source>
</evidence>
<sequence>MSTALLDVNVLVALAWPNHAHHAAARRWFATHSAQGWATTPITELGFVRISSNKKIMPYAATPGTAIDVLAGLCALAGHEFWPDDARLLEPPLEFDALGSHLQVTDVHLTLLAAKNKGRLVTFDRGIAKAFPAQERDVIEVLSAT</sequence>
<protein>
    <recommendedName>
        <fullName evidence="6">Ribonuclease VapC</fullName>
        <shortName evidence="6">RNase VapC</shortName>
        <ecNumber evidence="6">3.1.-.-</ecNumber>
    </recommendedName>
    <alternativeName>
        <fullName evidence="6">Toxin VapC</fullName>
    </alternativeName>
</protein>
<dbReference type="InterPro" id="IPR002716">
    <property type="entry name" value="PIN_dom"/>
</dbReference>
<accession>A0ABW5FSN9</accession>
<dbReference type="RefSeq" id="WP_378265853.1">
    <property type="nucleotide sequence ID" value="NZ_JBHUKR010000007.1"/>
</dbReference>
<feature type="binding site" evidence="6">
    <location>
        <position position="106"/>
    </location>
    <ligand>
        <name>Mg(2+)</name>
        <dbReference type="ChEBI" id="CHEBI:18420"/>
    </ligand>
</feature>
<evidence type="ECO:0000313" key="9">
    <source>
        <dbReference type="Proteomes" id="UP001597417"/>
    </source>
</evidence>
<keyword evidence="1 6" id="KW-1277">Toxin-antitoxin system</keyword>
<comment type="similarity">
    <text evidence="6">Belongs to the PINc/VapC protein family.</text>
</comment>
<dbReference type="InterPro" id="IPR006226">
    <property type="entry name" value="Mtu_PIN"/>
</dbReference>
<evidence type="ECO:0000256" key="6">
    <source>
        <dbReference type="HAMAP-Rule" id="MF_00265"/>
    </source>
</evidence>
<dbReference type="NCBIfam" id="TIGR00028">
    <property type="entry name" value="Mtu_PIN_fam"/>
    <property type="match status" value="1"/>
</dbReference>
<proteinExistence type="inferred from homology"/>
<keyword evidence="6" id="KW-0800">Toxin</keyword>
<organism evidence="8 9">
    <name type="scientific">Amycolatopsis pigmentata</name>
    <dbReference type="NCBI Taxonomy" id="450801"/>
    <lineage>
        <taxon>Bacteria</taxon>
        <taxon>Bacillati</taxon>
        <taxon>Actinomycetota</taxon>
        <taxon>Actinomycetes</taxon>
        <taxon>Pseudonocardiales</taxon>
        <taxon>Pseudonocardiaceae</taxon>
        <taxon>Amycolatopsis</taxon>
    </lineage>
</organism>
<comment type="cofactor">
    <cofactor evidence="6">
        <name>Mg(2+)</name>
        <dbReference type="ChEBI" id="CHEBI:18420"/>
    </cofactor>
</comment>
<comment type="function">
    <text evidence="6">Toxic component of a toxin-antitoxin (TA) system. An RNase.</text>
</comment>
<evidence type="ECO:0000256" key="2">
    <source>
        <dbReference type="ARBA" id="ARBA00022722"/>
    </source>
</evidence>
<comment type="caution">
    <text evidence="8">The sequence shown here is derived from an EMBL/GenBank/DDBJ whole genome shotgun (WGS) entry which is preliminary data.</text>
</comment>
<dbReference type="InterPro" id="IPR022907">
    <property type="entry name" value="VapC_family"/>
</dbReference>
<feature type="binding site" evidence="6">
    <location>
        <position position="7"/>
    </location>
    <ligand>
        <name>Mg(2+)</name>
        <dbReference type="ChEBI" id="CHEBI:18420"/>
    </ligand>
</feature>
<keyword evidence="3 6" id="KW-0479">Metal-binding</keyword>
<dbReference type="EMBL" id="JBHUKR010000007">
    <property type="protein sequence ID" value="MFD2417871.1"/>
    <property type="molecule type" value="Genomic_DNA"/>
</dbReference>
<dbReference type="HAMAP" id="MF_00265">
    <property type="entry name" value="VapC_Nob1"/>
    <property type="match status" value="1"/>
</dbReference>
<evidence type="ECO:0000259" key="7">
    <source>
        <dbReference type="Pfam" id="PF01850"/>
    </source>
</evidence>